<protein>
    <recommendedName>
        <fullName evidence="7">Type II secretion system protein GspF domain-containing protein</fullName>
    </recommendedName>
</protein>
<accession>A0A917F585</accession>
<name>A0A917F585_9MICO</name>
<evidence type="ECO:0000256" key="2">
    <source>
        <dbReference type="ARBA" id="ARBA00022475"/>
    </source>
</evidence>
<keyword evidence="2" id="KW-1003">Cell membrane</keyword>
<proteinExistence type="predicted"/>
<evidence type="ECO:0000256" key="6">
    <source>
        <dbReference type="SAM" id="Phobius"/>
    </source>
</evidence>
<gene>
    <name evidence="8" type="ORF">GCM10011366_10540</name>
</gene>
<feature type="transmembrane region" description="Helical" evidence="6">
    <location>
        <begin position="29"/>
        <end position="51"/>
    </location>
</feature>
<feature type="transmembrane region" description="Helical" evidence="6">
    <location>
        <begin position="5"/>
        <end position="23"/>
    </location>
</feature>
<evidence type="ECO:0000259" key="7">
    <source>
        <dbReference type="Pfam" id="PF00482"/>
    </source>
</evidence>
<sequence>MERILVLKVLGTVAGVLLAYFLWQSAPSAGRLLLGLVVGTFVAFLPEMLLLSNANRRRERIALKLPDTMDQLSIAVEAGLGFEGALRHVAGNTTGPLADEIVRTLQDIQVGVPRRTAYQALSDRVELPALRRFIRAIIQAEQHGISIARVLQIQATEMRVIRRLTAEEKAMRIPVLVAFPMFLCIFPALLVVVLGPAIINIIDAFTGGLVGP</sequence>
<comment type="subcellular location">
    <subcellularLocation>
        <location evidence="1">Cell membrane</location>
        <topology evidence="1">Multi-pass membrane protein</topology>
    </subcellularLocation>
</comment>
<feature type="transmembrane region" description="Helical" evidence="6">
    <location>
        <begin position="173"/>
        <end position="202"/>
    </location>
</feature>
<evidence type="ECO:0000313" key="8">
    <source>
        <dbReference type="EMBL" id="GGF44723.1"/>
    </source>
</evidence>
<evidence type="ECO:0000313" key="9">
    <source>
        <dbReference type="Proteomes" id="UP000605670"/>
    </source>
</evidence>
<dbReference type="Proteomes" id="UP000605670">
    <property type="component" value="Unassembled WGS sequence"/>
</dbReference>
<evidence type="ECO:0000256" key="4">
    <source>
        <dbReference type="ARBA" id="ARBA00022989"/>
    </source>
</evidence>
<dbReference type="GO" id="GO:0005886">
    <property type="term" value="C:plasma membrane"/>
    <property type="evidence" value="ECO:0007669"/>
    <property type="project" value="UniProtKB-SubCell"/>
</dbReference>
<evidence type="ECO:0000256" key="3">
    <source>
        <dbReference type="ARBA" id="ARBA00022692"/>
    </source>
</evidence>
<comment type="caution">
    <text evidence="8">The sequence shown here is derived from an EMBL/GenBank/DDBJ whole genome shotgun (WGS) entry which is preliminary data.</text>
</comment>
<dbReference type="AlphaFoldDB" id="A0A917F585"/>
<organism evidence="8 9">
    <name type="scientific">Ornithinimicrobium tianjinense</name>
    <dbReference type="NCBI Taxonomy" id="1195761"/>
    <lineage>
        <taxon>Bacteria</taxon>
        <taxon>Bacillati</taxon>
        <taxon>Actinomycetota</taxon>
        <taxon>Actinomycetes</taxon>
        <taxon>Micrococcales</taxon>
        <taxon>Ornithinimicrobiaceae</taxon>
        <taxon>Ornithinimicrobium</taxon>
    </lineage>
</organism>
<feature type="domain" description="Type II secretion system protein GspF" evidence="7">
    <location>
        <begin position="70"/>
        <end position="194"/>
    </location>
</feature>
<keyword evidence="3 6" id="KW-0812">Transmembrane</keyword>
<dbReference type="Pfam" id="PF00482">
    <property type="entry name" value="T2SSF"/>
    <property type="match status" value="1"/>
</dbReference>
<keyword evidence="5 6" id="KW-0472">Membrane</keyword>
<evidence type="ECO:0000256" key="5">
    <source>
        <dbReference type="ARBA" id="ARBA00023136"/>
    </source>
</evidence>
<dbReference type="EMBL" id="BMEM01000001">
    <property type="protein sequence ID" value="GGF44723.1"/>
    <property type="molecule type" value="Genomic_DNA"/>
</dbReference>
<dbReference type="InterPro" id="IPR018076">
    <property type="entry name" value="T2SS_GspF_dom"/>
</dbReference>
<reference evidence="8" key="2">
    <citation type="submission" date="2020-09" db="EMBL/GenBank/DDBJ databases">
        <authorList>
            <person name="Sun Q."/>
            <person name="Zhou Y."/>
        </authorList>
    </citation>
    <scope>NUCLEOTIDE SEQUENCE</scope>
    <source>
        <strain evidence="8">CGMCC 1.12160</strain>
    </source>
</reference>
<dbReference type="PANTHER" id="PTHR35007:SF2">
    <property type="entry name" value="PILUS ASSEMBLE PROTEIN"/>
    <property type="match status" value="1"/>
</dbReference>
<dbReference type="PANTHER" id="PTHR35007">
    <property type="entry name" value="INTEGRAL MEMBRANE PROTEIN-RELATED"/>
    <property type="match status" value="1"/>
</dbReference>
<keyword evidence="9" id="KW-1185">Reference proteome</keyword>
<reference evidence="8" key="1">
    <citation type="journal article" date="2014" name="Int. J. Syst. Evol. Microbiol.">
        <title>Complete genome sequence of Corynebacterium casei LMG S-19264T (=DSM 44701T), isolated from a smear-ripened cheese.</title>
        <authorList>
            <consortium name="US DOE Joint Genome Institute (JGI-PGF)"/>
            <person name="Walter F."/>
            <person name="Albersmeier A."/>
            <person name="Kalinowski J."/>
            <person name="Ruckert C."/>
        </authorList>
    </citation>
    <scope>NUCLEOTIDE SEQUENCE</scope>
    <source>
        <strain evidence="8">CGMCC 1.12160</strain>
    </source>
</reference>
<evidence type="ECO:0000256" key="1">
    <source>
        <dbReference type="ARBA" id="ARBA00004651"/>
    </source>
</evidence>
<keyword evidence="4 6" id="KW-1133">Transmembrane helix</keyword>